<gene>
    <name evidence="2" type="ORF">DY240_16445</name>
</gene>
<sequence>MGVPDEGGGEYTSIDVDALGQAVDDLAATLTGLTDHISGLEPDFGYFGVDKTNLNKLLEAKGDLETIMPAMRRRHSLAVQLLAEQQTNGWAGDGVLRVQGSDILNDDFASVEEAQNAGNELADQVNESHGEIPPEVYEQLEQYGHDPDFAEAFINRLSPEARALLLMDADIRAEGGGGEDADDGPQLAVAEVFATASFRIDYDAEFFKGMNDALRDLDLPGPSIRAMETFLPLLNHGDWDHGSLAAVAEAATSGDTNITGMVNAQMWGDLWSGLARNPRASAEFMAEHQDRVWEGAQFGQYEHQEAYADFVRAATVDANSVYARLRLYDEDQPNLAEQNASYLINQVGSLEEPFPFNDHMRMTFVAITEEYWDSLVYTYSSPGGVVDNPGRDGIEVDAAAWEKFVTEGMRNPEGAAQLHNLITTWYDDAIENTAGAPEPGSHEWDRKVANGLAGMFAGSWNTVVDEFAEDEAAREEFITTMVGHGVDLILDPKGTVDSLLAMPKELLVGAIKQGFASFITDATRPDGLPDLDYDFTGTNAQWVNGAVDEYNARRGDGGIPPYNDGDVTWEGDPAFYEELYGARFTDSSGNVLNPNDPDFPQVPVDPNDPDGETQPDPAALHAFNQWAQDPAVQLLMSEWNIEGQAGGN</sequence>
<dbReference type="EMBL" id="QUAL01000157">
    <property type="protein sequence ID" value="RIQ20873.1"/>
    <property type="molecule type" value="Genomic_DNA"/>
</dbReference>
<dbReference type="Proteomes" id="UP000284057">
    <property type="component" value="Unassembled WGS sequence"/>
</dbReference>
<feature type="region of interest" description="Disordered" evidence="1">
    <location>
        <begin position="587"/>
        <end position="617"/>
    </location>
</feature>
<accession>A0A418KPE3</accession>
<comment type="caution">
    <text evidence="2">The sequence shown here is derived from an EMBL/GenBank/DDBJ whole genome shotgun (WGS) entry which is preliminary data.</text>
</comment>
<reference evidence="2 3" key="1">
    <citation type="submission" date="2018-09" db="EMBL/GenBank/DDBJ databases">
        <title>Isolation, diversity and antifungal activity of actinobacteria from wheat.</title>
        <authorList>
            <person name="Han C."/>
        </authorList>
    </citation>
    <scope>NUCLEOTIDE SEQUENCE [LARGE SCALE GENOMIC DNA]</scope>
    <source>
        <strain evidence="2 3">NEAU-YY265</strain>
    </source>
</reference>
<organism evidence="2 3">
    <name type="scientific">Jiangella rhizosphaerae</name>
    <dbReference type="NCBI Taxonomy" id="2293569"/>
    <lineage>
        <taxon>Bacteria</taxon>
        <taxon>Bacillati</taxon>
        <taxon>Actinomycetota</taxon>
        <taxon>Actinomycetes</taxon>
        <taxon>Jiangellales</taxon>
        <taxon>Jiangellaceae</taxon>
        <taxon>Jiangella</taxon>
    </lineage>
</organism>
<dbReference type="AlphaFoldDB" id="A0A418KPE3"/>
<evidence type="ECO:0000313" key="3">
    <source>
        <dbReference type="Proteomes" id="UP000284057"/>
    </source>
</evidence>
<dbReference type="OrthoDB" id="3492053at2"/>
<evidence type="ECO:0000256" key="1">
    <source>
        <dbReference type="SAM" id="MobiDB-lite"/>
    </source>
</evidence>
<protein>
    <submittedName>
        <fullName evidence="2">Uncharacterized protein</fullName>
    </submittedName>
</protein>
<proteinExistence type="predicted"/>
<name>A0A418KPE3_9ACTN</name>
<dbReference type="RefSeq" id="WP_119660932.1">
    <property type="nucleotide sequence ID" value="NZ_QUAL01000157.1"/>
</dbReference>
<keyword evidence="3" id="KW-1185">Reference proteome</keyword>
<evidence type="ECO:0000313" key="2">
    <source>
        <dbReference type="EMBL" id="RIQ20873.1"/>
    </source>
</evidence>